<feature type="transmembrane region" description="Helical" evidence="20">
    <location>
        <begin position="210"/>
        <end position="234"/>
    </location>
</feature>
<feature type="transmembrane region" description="Helical" evidence="20">
    <location>
        <begin position="272"/>
        <end position="293"/>
    </location>
</feature>
<dbReference type="Gene3D" id="2.70.170.10">
    <property type="entry name" value="Neurotransmitter-gated ion-channel ligand-binding domain"/>
    <property type="match status" value="1"/>
</dbReference>
<protein>
    <recommendedName>
        <fullName evidence="19">Gamma-aminobutyric acid receptor subunit beta</fullName>
    </recommendedName>
</protein>
<evidence type="ECO:0000256" key="3">
    <source>
        <dbReference type="ARBA" id="ARBA00022475"/>
    </source>
</evidence>
<dbReference type="PRINTS" id="PR00253">
    <property type="entry name" value="GABAARECEPTR"/>
</dbReference>
<dbReference type="SUPFAM" id="SSF90112">
    <property type="entry name" value="Neurotransmitter-gated ion-channel transmembrane pore"/>
    <property type="match status" value="1"/>
</dbReference>
<keyword evidence="4 20" id="KW-0812">Transmembrane</keyword>
<name>V4CJM7_LOTGI</name>
<keyword evidence="13" id="KW-0325">Glycoprotein</keyword>
<accession>V4CJM7</accession>
<evidence type="ECO:0000256" key="13">
    <source>
        <dbReference type="ARBA" id="ARBA00023180"/>
    </source>
</evidence>
<dbReference type="InterPro" id="IPR036734">
    <property type="entry name" value="Neur_chan_lig-bd_sf"/>
</dbReference>
<dbReference type="AlphaFoldDB" id="V4CJM7"/>
<keyword evidence="7" id="KW-0770">Synapse</keyword>
<dbReference type="OMA" id="QVVYFHL"/>
<evidence type="ECO:0000256" key="7">
    <source>
        <dbReference type="ARBA" id="ARBA00023018"/>
    </source>
</evidence>
<evidence type="ECO:0000256" key="16">
    <source>
        <dbReference type="ARBA" id="ARBA00023286"/>
    </source>
</evidence>
<dbReference type="GO" id="GO:0004888">
    <property type="term" value="F:transmembrane signaling receptor activity"/>
    <property type="evidence" value="ECO:0007669"/>
    <property type="project" value="InterPro"/>
</dbReference>
<keyword evidence="3" id="KW-1003">Cell membrane</keyword>
<evidence type="ECO:0000259" key="22">
    <source>
        <dbReference type="Pfam" id="PF02932"/>
    </source>
</evidence>
<keyword evidence="9 20" id="KW-0472">Membrane</keyword>
<dbReference type="InterPro" id="IPR006201">
    <property type="entry name" value="Neur_channel"/>
</dbReference>
<dbReference type="Gene3D" id="1.20.58.390">
    <property type="entry name" value="Neurotransmitter-gated ion-channel transmembrane domain"/>
    <property type="match status" value="1"/>
</dbReference>
<dbReference type="InterPro" id="IPR006202">
    <property type="entry name" value="Neur_chan_lig-bd"/>
</dbReference>
<dbReference type="FunFam" id="2.70.170.10:FF:000021">
    <property type="entry name" value="Gamma-aminobutyric acid receptor isoform 3b"/>
    <property type="match status" value="1"/>
</dbReference>
<reference evidence="23 24" key="1">
    <citation type="journal article" date="2013" name="Nature">
        <title>Insights into bilaterian evolution from three spiralian genomes.</title>
        <authorList>
            <person name="Simakov O."/>
            <person name="Marletaz F."/>
            <person name="Cho S.J."/>
            <person name="Edsinger-Gonzales E."/>
            <person name="Havlak P."/>
            <person name="Hellsten U."/>
            <person name="Kuo D.H."/>
            <person name="Larsson T."/>
            <person name="Lv J."/>
            <person name="Arendt D."/>
            <person name="Savage R."/>
            <person name="Osoegawa K."/>
            <person name="de Jong P."/>
            <person name="Grimwood J."/>
            <person name="Chapman J.A."/>
            <person name="Shapiro H."/>
            <person name="Aerts A."/>
            <person name="Otillar R.P."/>
            <person name="Terry A.Y."/>
            <person name="Boore J.L."/>
            <person name="Grigoriev I.V."/>
            <person name="Lindberg D.R."/>
            <person name="Seaver E.C."/>
            <person name="Weisblat D.A."/>
            <person name="Putnam N.H."/>
            <person name="Rokhsar D.S."/>
        </authorList>
    </citation>
    <scope>NUCLEOTIDE SEQUENCE [LARGE SCALE GENOMIC DNA]</scope>
</reference>
<dbReference type="Proteomes" id="UP000030746">
    <property type="component" value="Unassembled WGS sequence"/>
</dbReference>
<evidence type="ECO:0000256" key="19">
    <source>
        <dbReference type="ARBA" id="ARBA00071250"/>
    </source>
</evidence>
<keyword evidence="12" id="KW-0869">Chloride channel</keyword>
<evidence type="ECO:0000313" key="24">
    <source>
        <dbReference type="Proteomes" id="UP000030746"/>
    </source>
</evidence>
<dbReference type="OrthoDB" id="203862at2759"/>
<dbReference type="InterPro" id="IPR006028">
    <property type="entry name" value="GABAA/Glycine_rcpt"/>
</dbReference>
<dbReference type="PRINTS" id="PR00252">
    <property type="entry name" value="NRIONCHANNEL"/>
</dbReference>
<dbReference type="NCBIfam" id="TIGR00860">
    <property type="entry name" value="LIC"/>
    <property type="match status" value="1"/>
</dbReference>
<evidence type="ECO:0000256" key="5">
    <source>
        <dbReference type="ARBA" id="ARBA00022729"/>
    </source>
</evidence>
<evidence type="ECO:0000256" key="20">
    <source>
        <dbReference type="RuleBase" id="RU000687"/>
    </source>
</evidence>
<dbReference type="PANTHER" id="PTHR18945">
    <property type="entry name" value="NEUROTRANSMITTER GATED ION CHANNEL"/>
    <property type="match status" value="1"/>
</dbReference>
<feature type="transmembrane region" description="Helical" evidence="20">
    <location>
        <begin position="385"/>
        <end position="405"/>
    </location>
</feature>
<evidence type="ECO:0000256" key="1">
    <source>
        <dbReference type="ARBA" id="ARBA00010180"/>
    </source>
</evidence>
<keyword evidence="6 20" id="KW-1133">Transmembrane helix</keyword>
<evidence type="ECO:0000256" key="4">
    <source>
        <dbReference type="ARBA" id="ARBA00022692"/>
    </source>
</evidence>
<keyword evidence="24" id="KW-1185">Reference proteome</keyword>
<evidence type="ECO:0000256" key="17">
    <source>
        <dbReference type="ARBA" id="ARBA00023303"/>
    </source>
</evidence>
<feature type="non-terminal residue" evidence="23">
    <location>
        <position position="1"/>
    </location>
</feature>
<dbReference type="Pfam" id="PF02932">
    <property type="entry name" value="Neur_chan_memb"/>
    <property type="match status" value="1"/>
</dbReference>
<dbReference type="RefSeq" id="XP_009046968.1">
    <property type="nucleotide sequence ID" value="XM_009048720.1"/>
</dbReference>
<keyword evidence="8 20" id="KW-0406">Ion transport</keyword>
<evidence type="ECO:0000256" key="15">
    <source>
        <dbReference type="ARBA" id="ARBA00023257"/>
    </source>
</evidence>
<keyword evidence="15" id="KW-0628">Postsynaptic cell membrane</keyword>
<comment type="caution">
    <text evidence="20">Lacks conserved residue(s) required for the propagation of feature annotation.</text>
</comment>
<dbReference type="GO" id="GO:0045211">
    <property type="term" value="C:postsynaptic membrane"/>
    <property type="evidence" value="ECO:0007669"/>
    <property type="project" value="UniProtKB-SubCell"/>
</dbReference>
<dbReference type="EMBL" id="KB200274">
    <property type="protein sequence ID" value="ESP02385.1"/>
    <property type="molecule type" value="Genomic_DNA"/>
</dbReference>
<dbReference type="InterPro" id="IPR038050">
    <property type="entry name" value="Neuro_actylchol_rec"/>
</dbReference>
<dbReference type="GO" id="GO:0005254">
    <property type="term" value="F:chloride channel activity"/>
    <property type="evidence" value="ECO:0007669"/>
    <property type="project" value="UniProtKB-KW"/>
</dbReference>
<dbReference type="InterPro" id="IPR036719">
    <property type="entry name" value="Neuro-gated_channel_TM_sf"/>
</dbReference>
<dbReference type="InterPro" id="IPR006029">
    <property type="entry name" value="Neurotrans-gated_channel_TM"/>
</dbReference>
<evidence type="ECO:0000256" key="11">
    <source>
        <dbReference type="ARBA" id="ARBA00023170"/>
    </source>
</evidence>
<dbReference type="GO" id="GO:0034707">
    <property type="term" value="C:chloride channel complex"/>
    <property type="evidence" value="ECO:0007669"/>
    <property type="project" value="UniProtKB-KW"/>
</dbReference>
<dbReference type="STRING" id="225164.V4CJM7"/>
<feature type="domain" description="Neurotransmitter-gated ion-channel transmembrane" evidence="22">
    <location>
        <begin position="218"/>
        <end position="299"/>
    </location>
</feature>
<dbReference type="KEGG" id="lgi:LOTGIDRAFT_138508"/>
<gene>
    <name evidence="23" type="ORF">LOTGIDRAFT_138508</name>
</gene>
<dbReference type="InterPro" id="IPR018000">
    <property type="entry name" value="Neurotransmitter_ion_chnl_CS"/>
</dbReference>
<dbReference type="CTD" id="20234071"/>
<dbReference type="CDD" id="cd19049">
    <property type="entry name" value="LGIC_TM_anion"/>
    <property type="match status" value="1"/>
</dbReference>
<evidence type="ECO:0000259" key="21">
    <source>
        <dbReference type="Pfam" id="PF02931"/>
    </source>
</evidence>
<evidence type="ECO:0000256" key="10">
    <source>
        <dbReference type="ARBA" id="ARBA00023157"/>
    </source>
</evidence>
<organism evidence="23 24">
    <name type="scientific">Lottia gigantea</name>
    <name type="common">Giant owl limpet</name>
    <dbReference type="NCBI Taxonomy" id="225164"/>
    <lineage>
        <taxon>Eukaryota</taxon>
        <taxon>Metazoa</taxon>
        <taxon>Spiralia</taxon>
        <taxon>Lophotrochozoa</taxon>
        <taxon>Mollusca</taxon>
        <taxon>Gastropoda</taxon>
        <taxon>Patellogastropoda</taxon>
        <taxon>Lottioidea</taxon>
        <taxon>Lottiidae</taxon>
        <taxon>Lottia</taxon>
    </lineage>
</organism>
<sequence>VSRLLDKLLENYSKHVTPGYGGKSLILRISTDFAIRSMGPITESEMAYSMQIYLRQRWYDDRLKFTIDNFTEFTLSNKVLKSIWKPDTYFINGKNSKAHNITVPNAFVRIRHDGRLYMSRRLTVRARCPLMLSRFPMDKASCPLYIASYGYTTSDLIYYWNPNAPNVDMPEGLTMATYEVGWVDTFNVTRMTTHGPQSVLEVQIHMHRNLGFFILQTFLPCYLIVSLSWISFWINRDAAPARVLLGVTTILSTAQIGMSVREGLPRVPYATAIDVFLNVCLVYDMAALIQYAAVNYFTKVMPVEGGDEEEDEIIISEQEHERERETLLLNNAHVDLEHQGYRKIGCYQMLWRCLSGNSDFRLHRVNSVKPGATNSVSDIDLMARILFPSTFILFNVCYWVLYLHIPQS</sequence>
<dbReference type="PROSITE" id="PS00236">
    <property type="entry name" value="NEUROTR_ION_CHANNEL"/>
    <property type="match status" value="1"/>
</dbReference>
<evidence type="ECO:0000256" key="12">
    <source>
        <dbReference type="ARBA" id="ARBA00023173"/>
    </source>
</evidence>
<keyword evidence="14" id="KW-0868">Chloride</keyword>
<dbReference type="CDD" id="cd19007">
    <property type="entry name" value="LGIC_ECD_GABAR_GRD-like"/>
    <property type="match status" value="1"/>
</dbReference>
<dbReference type="HOGENOM" id="CLU_010920_1_4_1"/>
<dbReference type="SUPFAM" id="SSF63712">
    <property type="entry name" value="Nicotinic receptor ligand binding domain-like"/>
    <property type="match status" value="1"/>
</dbReference>
<keyword evidence="11" id="KW-0675">Receptor</keyword>
<evidence type="ECO:0000313" key="23">
    <source>
        <dbReference type="EMBL" id="ESP02385.1"/>
    </source>
</evidence>
<evidence type="ECO:0000256" key="2">
    <source>
        <dbReference type="ARBA" id="ARBA00022448"/>
    </source>
</evidence>
<dbReference type="GO" id="GO:0005230">
    <property type="term" value="F:extracellular ligand-gated monoatomic ion channel activity"/>
    <property type="evidence" value="ECO:0007669"/>
    <property type="project" value="InterPro"/>
</dbReference>
<keyword evidence="5" id="KW-0732">Signal</keyword>
<evidence type="ECO:0000256" key="18">
    <source>
        <dbReference type="ARBA" id="ARBA00034104"/>
    </source>
</evidence>
<comment type="subcellular location">
    <subcellularLocation>
        <location evidence="18">Postsynaptic cell membrane</location>
        <topology evidence="18">Multi-pass membrane protein</topology>
    </subcellularLocation>
</comment>
<dbReference type="GeneID" id="20234071"/>
<keyword evidence="17 20" id="KW-0407">Ion channel</keyword>
<keyword evidence="10" id="KW-1015">Disulfide bond</keyword>
<keyword evidence="2 20" id="KW-0813">Transport</keyword>
<evidence type="ECO:0000256" key="6">
    <source>
        <dbReference type="ARBA" id="ARBA00022989"/>
    </source>
</evidence>
<comment type="similarity">
    <text evidence="1">Belongs to the ligand-gated ion channel (TC 1.A.9) family. Gamma-aminobutyric acid receptor (TC 1.A.9.5) subfamily.</text>
</comment>
<feature type="domain" description="Neurotransmitter-gated ion-channel ligand-binding" evidence="21">
    <location>
        <begin position="2"/>
        <end position="209"/>
    </location>
</feature>
<keyword evidence="16" id="KW-1071">Ligand-gated ion channel</keyword>
<evidence type="ECO:0000256" key="8">
    <source>
        <dbReference type="ARBA" id="ARBA00023065"/>
    </source>
</evidence>
<proteinExistence type="inferred from homology"/>
<evidence type="ECO:0000256" key="9">
    <source>
        <dbReference type="ARBA" id="ARBA00023136"/>
    </source>
</evidence>
<evidence type="ECO:0000256" key="14">
    <source>
        <dbReference type="ARBA" id="ARBA00023214"/>
    </source>
</evidence>
<dbReference type="Pfam" id="PF02931">
    <property type="entry name" value="Neur_chan_LBD"/>
    <property type="match status" value="1"/>
</dbReference>